<evidence type="ECO:0000256" key="1">
    <source>
        <dbReference type="ARBA" id="ARBA00004651"/>
    </source>
</evidence>
<dbReference type="Gene3D" id="6.10.340.10">
    <property type="match status" value="1"/>
</dbReference>
<evidence type="ECO:0000256" key="6">
    <source>
        <dbReference type="ARBA" id="ARBA00023136"/>
    </source>
</evidence>
<accession>A0A0U1NTW3</accession>
<keyword evidence="6 8" id="KW-0472">Membrane</keyword>
<dbReference type="EMBL" id="CVRB01000001">
    <property type="protein sequence ID" value="CRK81178.1"/>
    <property type="molecule type" value="Genomic_DNA"/>
</dbReference>
<keyword evidence="5 10" id="KW-0418">Kinase</keyword>
<evidence type="ECO:0000256" key="2">
    <source>
        <dbReference type="ARBA" id="ARBA00022475"/>
    </source>
</evidence>
<dbReference type="Pfam" id="PF00672">
    <property type="entry name" value="HAMP"/>
    <property type="match status" value="1"/>
</dbReference>
<evidence type="ECO:0000313" key="11">
    <source>
        <dbReference type="Proteomes" id="UP000199087"/>
    </source>
</evidence>
<evidence type="ECO:0000259" key="9">
    <source>
        <dbReference type="PROSITE" id="PS50885"/>
    </source>
</evidence>
<dbReference type="PANTHER" id="PTHR34220">
    <property type="entry name" value="SENSOR HISTIDINE KINASE YPDA"/>
    <property type="match status" value="1"/>
</dbReference>
<keyword evidence="11" id="KW-1185">Reference proteome</keyword>
<organism evidence="10 11">
    <name type="scientific">Neobacillus massiliamazoniensis</name>
    <dbReference type="NCBI Taxonomy" id="1499688"/>
    <lineage>
        <taxon>Bacteria</taxon>
        <taxon>Bacillati</taxon>
        <taxon>Bacillota</taxon>
        <taxon>Bacilli</taxon>
        <taxon>Bacillales</taxon>
        <taxon>Bacillaceae</taxon>
        <taxon>Neobacillus</taxon>
    </lineage>
</organism>
<dbReference type="Gene3D" id="3.30.565.10">
    <property type="entry name" value="Histidine kinase-like ATPase, C-terminal domain"/>
    <property type="match status" value="1"/>
</dbReference>
<dbReference type="SUPFAM" id="SSF55874">
    <property type="entry name" value="ATPase domain of HSP90 chaperone/DNA topoisomerase II/histidine kinase"/>
    <property type="match status" value="1"/>
</dbReference>
<feature type="transmembrane region" description="Helical" evidence="8">
    <location>
        <begin position="12"/>
        <end position="30"/>
    </location>
</feature>
<dbReference type="CDD" id="cd06225">
    <property type="entry name" value="HAMP"/>
    <property type="match status" value="1"/>
</dbReference>
<gene>
    <name evidence="10" type="ORF">BN000_01078</name>
</gene>
<dbReference type="RefSeq" id="WP_090631822.1">
    <property type="nucleotide sequence ID" value="NZ_CVRB01000001.1"/>
</dbReference>
<evidence type="ECO:0000313" key="10">
    <source>
        <dbReference type="EMBL" id="CRK81178.1"/>
    </source>
</evidence>
<keyword evidence="2" id="KW-1003">Cell membrane</keyword>
<dbReference type="Pfam" id="PF06580">
    <property type="entry name" value="His_kinase"/>
    <property type="match status" value="1"/>
</dbReference>
<keyword evidence="4" id="KW-0808">Transferase</keyword>
<dbReference type="AlphaFoldDB" id="A0A0U1NTW3"/>
<sequence length="576" mass="66115">MYKFSFYKKIQATFILLILLPIFVIYLLSYKTMRGIVIEKIELSNQSVLELVSKDLTKVVDDLNYMTHFYVENDDTIKSLRDFSDTDRISSYQDYENYQKVVSSFDFIAIKMMSTDINMFLVNNKGFIIPYSDIVSGKTTSIEVLNDHWKFLKPRINMEQSTHLQWLGTIIDAKEKGESYYYLSRVIHDPTTGKQLAILNIGISKQYFEGLFQSAKTGKIALFDESGKKIAGDSSISYEKKEENSGEIQNEVMIPFSKWELVHKTTKEEVTGQITKTFFLSTILIALFIFIFLFISLLIAKRLNKPIQKLTFVASQFGKGKHDVRFLPEGNDEINELGKTINNMLDEIQKLIKNIEREQEEKRAIELQALFAQIRPHFLLNTLNSIKCSLFIHNDNDHADKINSLMSLLRAYMKIDKPSTIESECKLLFHYIEIMKMRTDVKIELKLELEDKVKEIEIPKLLLQPFIENAIVHGFAEKTDGEITVIAYMENGSVIIMIKDNGKGMVEDQLNTLNTLLKSDAKEVSYQRVGLLNVAKRVKLSFGPNANIHLALNEMGGISISIYLPISADKEVNEDD</sequence>
<reference evidence="11" key="1">
    <citation type="submission" date="2015-05" db="EMBL/GenBank/DDBJ databases">
        <authorList>
            <person name="Urmite Genomes"/>
        </authorList>
    </citation>
    <scope>NUCLEOTIDE SEQUENCE [LARGE SCALE GENOMIC DNA]</scope>
    <source>
        <strain evidence="11">LF1</strain>
    </source>
</reference>
<dbReference type="InterPro" id="IPR050640">
    <property type="entry name" value="Bact_2-comp_sensor_kinase"/>
</dbReference>
<evidence type="ECO:0000256" key="7">
    <source>
        <dbReference type="SAM" id="Coils"/>
    </source>
</evidence>
<dbReference type="Pfam" id="PF02518">
    <property type="entry name" value="HATPase_c"/>
    <property type="match status" value="1"/>
</dbReference>
<proteinExistence type="predicted"/>
<dbReference type="SUPFAM" id="SSF158472">
    <property type="entry name" value="HAMP domain-like"/>
    <property type="match status" value="1"/>
</dbReference>
<dbReference type="InterPro" id="IPR003660">
    <property type="entry name" value="HAMP_dom"/>
</dbReference>
<keyword evidence="8" id="KW-0812">Transmembrane</keyword>
<protein>
    <submittedName>
        <fullName evidence="10">Integral membrane sensor signal transduction histidine kinase</fullName>
    </submittedName>
</protein>
<keyword evidence="7" id="KW-0175">Coiled coil</keyword>
<dbReference type="PROSITE" id="PS50885">
    <property type="entry name" value="HAMP"/>
    <property type="match status" value="1"/>
</dbReference>
<evidence type="ECO:0000256" key="3">
    <source>
        <dbReference type="ARBA" id="ARBA00022553"/>
    </source>
</evidence>
<evidence type="ECO:0000256" key="8">
    <source>
        <dbReference type="SAM" id="Phobius"/>
    </source>
</evidence>
<feature type="transmembrane region" description="Helical" evidence="8">
    <location>
        <begin position="278"/>
        <end position="300"/>
    </location>
</feature>
<dbReference type="GO" id="GO:0005886">
    <property type="term" value="C:plasma membrane"/>
    <property type="evidence" value="ECO:0007669"/>
    <property type="project" value="UniProtKB-SubCell"/>
</dbReference>
<dbReference type="InterPro" id="IPR036890">
    <property type="entry name" value="HATPase_C_sf"/>
</dbReference>
<evidence type="ECO:0000256" key="5">
    <source>
        <dbReference type="ARBA" id="ARBA00022777"/>
    </source>
</evidence>
<dbReference type="SMART" id="SM00304">
    <property type="entry name" value="HAMP"/>
    <property type="match status" value="1"/>
</dbReference>
<feature type="domain" description="HAMP" evidence="9">
    <location>
        <begin position="301"/>
        <end position="353"/>
    </location>
</feature>
<comment type="subcellular location">
    <subcellularLocation>
        <location evidence="1">Cell membrane</location>
        <topology evidence="1">Multi-pass membrane protein</topology>
    </subcellularLocation>
</comment>
<dbReference type="STRING" id="1499688.BN000_01078"/>
<dbReference type="Proteomes" id="UP000199087">
    <property type="component" value="Unassembled WGS sequence"/>
</dbReference>
<dbReference type="PANTHER" id="PTHR34220:SF7">
    <property type="entry name" value="SENSOR HISTIDINE KINASE YPDA"/>
    <property type="match status" value="1"/>
</dbReference>
<feature type="coiled-coil region" evidence="7">
    <location>
        <begin position="334"/>
        <end position="368"/>
    </location>
</feature>
<keyword evidence="3" id="KW-0597">Phosphoprotein</keyword>
<evidence type="ECO:0000256" key="4">
    <source>
        <dbReference type="ARBA" id="ARBA00022679"/>
    </source>
</evidence>
<dbReference type="OrthoDB" id="2770831at2"/>
<dbReference type="InterPro" id="IPR003594">
    <property type="entry name" value="HATPase_dom"/>
</dbReference>
<dbReference type="InterPro" id="IPR010559">
    <property type="entry name" value="Sig_transdc_His_kin_internal"/>
</dbReference>
<keyword evidence="8" id="KW-1133">Transmembrane helix</keyword>
<dbReference type="GO" id="GO:0000155">
    <property type="term" value="F:phosphorelay sensor kinase activity"/>
    <property type="evidence" value="ECO:0007669"/>
    <property type="project" value="InterPro"/>
</dbReference>
<name>A0A0U1NTW3_9BACI</name>